<protein>
    <recommendedName>
        <fullName evidence="3">Trafficking protein particle complex subunit 12</fullName>
    </recommendedName>
</protein>
<name>A0A834XJI8_APHGI</name>
<organism evidence="1 2">
    <name type="scientific">Aphidius gifuensis</name>
    <name type="common">Parasitoid wasp</name>
    <dbReference type="NCBI Taxonomy" id="684658"/>
    <lineage>
        <taxon>Eukaryota</taxon>
        <taxon>Metazoa</taxon>
        <taxon>Ecdysozoa</taxon>
        <taxon>Arthropoda</taxon>
        <taxon>Hexapoda</taxon>
        <taxon>Insecta</taxon>
        <taxon>Pterygota</taxon>
        <taxon>Neoptera</taxon>
        <taxon>Endopterygota</taxon>
        <taxon>Hymenoptera</taxon>
        <taxon>Apocrita</taxon>
        <taxon>Ichneumonoidea</taxon>
        <taxon>Braconidae</taxon>
        <taxon>Aphidiinae</taxon>
        <taxon>Aphidius</taxon>
    </lineage>
</organism>
<gene>
    <name evidence="1" type="ORF">HCN44_007529</name>
</gene>
<dbReference type="EMBL" id="JACMRX010000006">
    <property type="protein sequence ID" value="KAF7988035.1"/>
    <property type="molecule type" value="Genomic_DNA"/>
</dbReference>
<dbReference type="OrthoDB" id="428342at2759"/>
<proteinExistence type="predicted"/>
<dbReference type="Gene3D" id="1.25.40.10">
    <property type="entry name" value="Tetratricopeptide repeat domain"/>
    <property type="match status" value="1"/>
</dbReference>
<keyword evidence="2" id="KW-1185">Reference proteome</keyword>
<evidence type="ECO:0000313" key="1">
    <source>
        <dbReference type="EMBL" id="KAF7988035.1"/>
    </source>
</evidence>
<dbReference type="InterPro" id="IPR011990">
    <property type="entry name" value="TPR-like_helical_dom_sf"/>
</dbReference>
<evidence type="ECO:0008006" key="3">
    <source>
        <dbReference type="Google" id="ProtNLM"/>
    </source>
</evidence>
<comment type="caution">
    <text evidence="1">The sequence shown here is derived from an EMBL/GenBank/DDBJ whole genome shotgun (WGS) entry which is preliminary data.</text>
</comment>
<dbReference type="GO" id="GO:0030008">
    <property type="term" value="C:TRAPP complex"/>
    <property type="evidence" value="ECO:0007669"/>
    <property type="project" value="TreeGrafter"/>
</dbReference>
<dbReference type="SUPFAM" id="SSF48452">
    <property type="entry name" value="TPR-like"/>
    <property type="match status" value="1"/>
</dbReference>
<dbReference type="AlphaFoldDB" id="A0A834XJI8"/>
<sequence>MSEINTTEFLNTNTIFTSERSTDISSDYHRDAWIPSENTRLILRTIATSTPGTCLPDRINLTMPGLTLQGDMVDTTKEASIHYLGDDENIHRNVLTSSDVTQDERGLRNLIQAGCYRAAVNLSGRLLAVYGQGYGKINYPSKHTPHSLQLWFTRLSLLAKLRQIDILKAESQSFDNLDKPDIYFIFYPELYGTRHGSMASFSFRLLLAEIPSYYGKYKDAIDNLYHILSITNKMIDNLNLNLTEDGNSTAKFTTNEKQDAIKLWSGRRSRILISIINCSLLTKNFILAIEVLDDLLNLSEWNNEQIDIIKSAIGRVHLFLGDVLSAEKKFTFKNDKHDTLNVRELIDRGLMAVAQNAFQEAFNCFKAASIIEPTNIMLINNMAVCLLYNGQLKTAVQLLETNVTRNPIKFLQEPVLLNMCTLYELHTTHCKQSKLHLLRQMNRYKGDATDISCLKLT</sequence>
<accession>A0A834XJI8</accession>
<reference evidence="1 2" key="1">
    <citation type="submission" date="2020-08" db="EMBL/GenBank/DDBJ databases">
        <title>Aphidius gifuensis genome sequencing and assembly.</title>
        <authorList>
            <person name="Du Z."/>
        </authorList>
    </citation>
    <scope>NUCLEOTIDE SEQUENCE [LARGE SCALE GENOMIC DNA]</scope>
    <source>
        <strain evidence="1">YNYX2018</strain>
        <tissue evidence="1">Adults</tissue>
    </source>
</reference>
<dbReference type="Proteomes" id="UP000639338">
    <property type="component" value="Unassembled WGS sequence"/>
</dbReference>
<dbReference type="PANTHER" id="PTHR21581">
    <property type="entry name" value="D-ALANYL-D-ALANINE CARBOXYPEPTIDASE"/>
    <property type="match status" value="1"/>
</dbReference>
<evidence type="ECO:0000313" key="2">
    <source>
        <dbReference type="Proteomes" id="UP000639338"/>
    </source>
</evidence>
<dbReference type="GO" id="GO:0005794">
    <property type="term" value="C:Golgi apparatus"/>
    <property type="evidence" value="ECO:0007669"/>
    <property type="project" value="TreeGrafter"/>
</dbReference>
<dbReference type="PANTHER" id="PTHR21581:SF6">
    <property type="entry name" value="TRAFFICKING PROTEIN PARTICLE COMPLEX SUBUNIT 12"/>
    <property type="match status" value="1"/>
</dbReference>